<proteinExistence type="predicted"/>
<dbReference type="Proteomes" id="UP001500064">
    <property type="component" value="Unassembled WGS sequence"/>
</dbReference>
<reference evidence="1 2" key="1">
    <citation type="journal article" date="2019" name="Int. J. Syst. Evol. Microbiol.">
        <title>The Global Catalogue of Microorganisms (GCM) 10K type strain sequencing project: providing services to taxonomists for standard genome sequencing and annotation.</title>
        <authorList>
            <consortium name="The Broad Institute Genomics Platform"/>
            <consortium name="The Broad Institute Genome Sequencing Center for Infectious Disease"/>
            <person name="Wu L."/>
            <person name="Ma J."/>
        </authorList>
    </citation>
    <scope>NUCLEOTIDE SEQUENCE [LARGE SCALE GENOMIC DNA]</scope>
    <source>
        <strain evidence="1 2">JCM 13929</strain>
    </source>
</reference>
<name>A0ABN2F4V6_9ACTN</name>
<evidence type="ECO:0000313" key="1">
    <source>
        <dbReference type="EMBL" id="GAA1628155.1"/>
    </source>
</evidence>
<gene>
    <name evidence="1" type="ORF">GCM10009733_026120</name>
</gene>
<evidence type="ECO:0000313" key="2">
    <source>
        <dbReference type="Proteomes" id="UP001500064"/>
    </source>
</evidence>
<accession>A0ABN2F4V6</accession>
<dbReference type="EMBL" id="BAAAMU010000015">
    <property type="protein sequence ID" value="GAA1628155.1"/>
    <property type="molecule type" value="Genomic_DNA"/>
</dbReference>
<sequence length="73" mass="7594">MSGCRPVAVSVVEPQPARIPAASAVMAASAARRITREDIMGGAFRCQETGARQNTGRTGRAAETGFACRPAVF</sequence>
<protein>
    <submittedName>
        <fullName evidence="1">Uncharacterized protein</fullName>
    </submittedName>
</protein>
<comment type="caution">
    <text evidence="1">The sequence shown here is derived from an EMBL/GenBank/DDBJ whole genome shotgun (WGS) entry which is preliminary data.</text>
</comment>
<keyword evidence="2" id="KW-1185">Reference proteome</keyword>
<organism evidence="1 2">
    <name type="scientific">Nonomuraea maheshkhaliensis</name>
    <dbReference type="NCBI Taxonomy" id="419590"/>
    <lineage>
        <taxon>Bacteria</taxon>
        <taxon>Bacillati</taxon>
        <taxon>Actinomycetota</taxon>
        <taxon>Actinomycetes</taxon>
        <taxon>Streptosporangiales</taxon>
        <taxon>Streptosporangiaceae</taxon>
        <taxon>Nonomuraea</taxon>
    </lineage>
</organism>